<keyword evidence="3" id="KW-1185">Reference proteome</keyword>
<evidence type="ECO:0000313" key="2">
    <source>
        <dbReference type="EMBL" id="KAJ7018735.1"/>
    </source>
</evidence>
<sequence length="226" mass="25078">MGEKAGKTLTFNTMSTSQQKTSRESPITIPTSELTTAGEHLTVGELTTAGEHLTVGERFTPVESLLTNNDGDVAYTNTPDDVRLATEYYERIGRREKLHEWAVERHLKERTQASLGRVITTFDKLHRVNTQTPPPDIGRIDVKAAMARGRAAAFGEDTAEAEREWAYNHPHEAFTAPRHGGTSYQLIRSHTDGEDTHAVWNADDAKAALDRIQSLVKCLLPEDALD</sequence>
<name>A0AAD6S0L2_9AGAR</name>
<organism evidence="2 3">
    <name type="scientific">Mycena alexandri</name>
    <dbReference type="NCBI Taxonomy" id="1745969"/>
    <lineage>
        <taxon>Eukaryota</taxon>
        <taxon>Fungi</taxon>
        <taxon>Dikarya</taxon>
        <taxon>Basidiomycota</taxon>
        <taxon>Agaricomycotina</taxon>
        <taxon>Agaricomycetes</taxon>
        <taxon>Agaricomycetidae</taxon>
        <taxon>Agaricales</taxon>
        <taxon>Marasmiineae</taxon>
        <taxon>Mycenaceae</taxon>
        <taxon>Mycena</taxon>
    </lineage>
</organism>
<reference evidence="2" key="1">
    <citation type="submission" date="2023-03" db="EMBL/GenBank/DDBJ databases">
        <title>Massive genome expansion in bonnet fungi (Mycena s.s.) driven by repeated elements and novel gene families across ecological guilds.</title>
        <authorList>
            <consortium name="Lawrence Berkeley National Laboratory"/>
            <person name="Harder C.B."/>
            <person name="Miyauchi S."/>
            <person name="Viragh M."/>
            <person name="Kuo A."/>
            <person name="Thoen E."/>
            <person name="Andreopoulos B."/>
            <person name="Lu D."/>
            <person name="Skrede I."/>
            <person name="Drula E."/>
            <person name="Henrissat B."/>
            <person name="Morin E."/>
            <person name="Kohler A."/>
            <person name="Barry K."/>
            <person name="LaButti K."/>
            <person name="Morin E."/>
            <person name="Salamov A."/>
            <person name="Lipzen A."/>
            <person name="Mereny Z."/>
            <person name="Hegedus B."/>
            <person name="Baldrian P."/>
            <person name="Stursova M."/>
            <person name="Weitz H."/>
            <person name="Taylor A."/>
            <person name="Grigoriev I.V."/>
            <person name="Nagy L.G."/>
            <person name="Martin F."/>
            <person name="Kauserud H."/>
        </authorList>
    </citation>
    <scope>NUCLEOTIDE SEQUENCE</scope>
    <source>
        <strain evidence="2">CBHHK200</strain>
    </source>
</reference>
<dbReference type="EMBL" id="JARJCM010000325">
    <property type="protein sequence ID" value="KAJ7018735.1"/>
    <property type="molecule type" value="Genomic_DNA"/>
</dbReference>
<dbReference type="AlphaFoldDB" id="A0AAD6S0L2"/>
<comment type="caution">
    <text evidence="2">The sequence shown here is derived from an EMBL/GenBank/DDBJ whole genome shotgun (WGS) entry which is preliminary data.</text>
</comment>
<accession>A0AAD6S0L2</accession>
<feature type="compositionally biased region" description="Polar residues" evidence="1">
    <location>
        <begin position="9"/>
        <end position="26"/>
    </location>
</feature>
<gene>
    <name evidence="2" type="ORF">C8F04DRAFT_1198590</name>
</gene>
<evidence type="ECO:0000256" key="1">
    <source>
        <dbReference type="SAM" id="MobiDB-lite"/>
    </source>
</evidence>
<protein>
    <submittedName>
        <fullName evidence="2">Uncharacterized protein</fullName>
    </submittedName>
</protein>
<evidence type="ECO:0000313" key="3">
    <source>
        <dbReference type="Proteomes" id="UP001218188"/>
    </source>
</evidence>
<proteinExistence type="predicted"/>
<dbReference type="Proteomes" id="UP001218188">
    <property type="component" value="Unassembled WGS sequence"/>
</dbReference>
<feature type="region of interest" description="Disordered" evidence="1">
    <location>
        <begin position="1"/>
        <end position="26"/>
    </location>
</feature>